<evidence type="ECO:0000256" key="1">
    <source>
        <dbReference type="SAM" id="MobiDB-lite"/>
    </source>
</evidence>
<dbReference type="AlphaFoldDB" id="A0AAV7WV88"/>
<feature type="region of interest" description="Disordered" evidence="1">
    <location>
        <begin position="67"/>
        <end position="98"/>
    </location>
</feature>
<proteinExistence type="predicted"/>
<name>A0AAV7WV88_PLEWA</name>
<protein>
    <submittedName>
        <fullName evidence="2">Uncharacterized protein</fullName>
    </submittedName>
</protein>
<gene>
    <name evidence="2" type="ORF">NDU88_005615</name>
</gene>
<organism evidence="2 3">
    <name type="scientific">Pleurodeles waltl</name>
    <name type="common">Iberian ribbed newt</name>
    <dbReference type="NCBI Taxonomy" id="8319"/>
    <lineage>
        <taxon>Eukaryota</taxon>
        <taxon>Metazoa</taxon>
        <taxon>Chordata</taxon>
        <taxon>Craniata</taxon>
        <taxon>Vertebrata</taxon>
        <taxon>Euteleostomi</taxon>
        <taxon>Amphibia</taxon>
        <taxon>Batrachia</taxon>
        <taxon>Caudata</taxon>
        <taxon>Salamandroidea</taxon>
        <taxon>Salamandridae</taxon>
        <taxon>Pleurodelinae</taxon>
        <taxon>Pleurodeles</taxon>
    </lineage>
</organism>
<dbReference type="Proteomes" id="UP001066276">
    <property type="component" value="Chromosome 1_1"/>
</dbReference>
<evidence type="ECO:0000313" key="2">
    <source>
        <dbReference type="EMBL" id="KAJ1218029.1"/>
    </source>
</evidence>
<dbReference type="EMBL" id="JANPWB010000001">
    <property type="protein sequence ID" value="KAJ1218029.1"/>
    <property type="molecule type" value="Genomic_DNA"/>
</dbReference>
<sequence>MKKTSVLPRWCFRGSVGRGLTTGQDGRHYVRLCLARAVYPFIALFAGAGGCQPNVLLQKNSWAVAGGSGARERPERTRRGAGGPADGLDRARSAPGGRTWRPAAVPGGLWPGVVLCLGLLGGLVGPRPRDALGFCGATTEEALLGPRLTWGLAVWTCEGEARTETSWRGEAFSRGLGGSSLLSLAFGGSRPEYLDWPPGCLLRTRGGARSAAVPAVVVVARGG</sequence>
<comment type="caution">
    <text evidence="2">The sequence shown here is derived from an EMBL/GenBank/DDBJ whole genome shotgun (WGS) entry which is preliminary data.</text>
</comment>
<reference evidence="2" key="1">
    <citation type="journal article" date="2022" name="bioRxiv">
        <title>Sequencing and chromosome-scale assembly of the giantPleurodeles waltlgenome.</title>
        <authorList>
            <person name="Brown T."/>
            <person name="Elewa A."/>
            <person name="Iarovenko S."/>
            <person name="Subramanian E."/>
            <person name="Araus A.J."/>
            <person name="Petzold A."/>
            <person name="Susuki M."/>
            <person name="Suzuki K.-i.T."/>
            <person name="Hayashi T."/>
            <person name="Toyoda A."/>
            <person name="Oliveira C."/>
            <person name="Osipova E."/>
            <person name="Leigh N.D."/>
            <person name="Simon A."/>
            <person name="Yun M.H."/>
        </authorList>
    </citation>
    <scope>NUCLEOTIDE SEQUENCE</scope>
    <source>
        <strain evidence="2">20211129_DDA</strain>
        <tissue evidence="2">Liver</tissue>
    </source>
</reference>
<accession>A0AAV7WV88</accession>
<keyword evidence="3" id="KW-1185">Reference proteome</keyword>
<evidence type="ECO:0000313" key="3">
    <source>
        <dbReference type="Proteomes" id="UP001066276"/>
    </source>
</evidence>